<feature type="transmembrane region" description="Helical" evidence="2">
    <location>
        <begin position="37"/>
        <end position="56"/>
    </location>
</feature>
<feature type="transmembrane region" description="Helical" evidence="2">
    <location>
        <begin position="129"/>
        <end position="149"/>
    </location>
</feature>
<organism evidence="3 4">
    <name type="scientific">Anaerobutyricum hallii</name>
    <dbReference type="NCBI Taxonomy" id="39488"/>
    <lineage>
        <taxon>Bacteria</taxon>
        <taxon>Bacillati</taxon>
        <taxon>Bacillota</taxon>
        <taxon>Clostridia</taxon>
        <taxon>Lachnospirales</taxon>
        <taxon>Lachnospiraceae</taxon>
        <taxon>Anaerobutyricum</taxon>
    </lineage>
</organism>
<feature type="transmembrane region" description="Helical" evidence="2">
    <location>
        <begin position="161"/>
        <end position="181"/>
    </location>
</feature>
<sequence>MSAVMQKVRQKQQKQRKQTQRKQQPQEQIQQKKQRNWNQVIFAGLVIAALLCRIVGKVSPRYLFWGILRTLIYIGLYIGWGISIHKRVVQKAAKNTLIFISGLMIFWFVVRSIKYFFAMDVNVERYLWYSYYLPMLFIPQAAVQTAVLLGQPEEYILPKWLKFLYVPTTLCFLLVLSNDFHQCVFSFAAGEVWTDKGYSYAWGYYTVLLWEVVCAVAAFALMVYKCRLSQRKKYLPVIGIGISILYAIIYASGAEWMQVIGGDITAALCLLFVCIFESCIYCGLIQTNTGYEELFEVCTMGAQITDRNYRVRYTSANAMELSKAVMREAEKGEVVVDKKTLIQNRPIQGGHILWQEDIEYIIMLLERMEENRKTIEESNCLEQENYQTKAKINMLREKNRLYDKLQTQTAGQIGLLNELLSRYEVEEDLVKSRRLLAKISVIGTYIKRYGNLIFIGERAEISDVAELGACLEESFSSLKLMGIECALTAPAGERIYVRDAVRIYSFFESIVEASVDSIQFMWVKIRPCGEELIVCMEVESEANLSSFFDKTEKGECEEGVWKFTFTVKKAGEK</sequence>
<feature type="transmembrane region" description="Helical" evidence="2">
    <location>
        <begin position="264"/>
        <end position="284"/>
    </location>
</feature>
<evidence type="ECO:0000256" key="2">
    <source>
        <dbReference type="SAM" id="Phobius"/>
    </source>
</evidence>
<evidence type="ECO:0000313" key="4">
    <source>
        <dbReference type="Proteomes" id="UP000217549"/>
    </source>
</evidence>
<keyword evidence="4" id="KW-1185">Reference proteome</keyword>
<evidence type="ECO:0000256" key="1">
    <source>
        <dbReference type="SAM" id="MobiDB-lite"/>
    </source>
</evidence>
<feature type="transmembrane region" description="Helical" evidence="2">
    <location>
        <begin position="96"/>
        <end position="117"/>
    </location>
</feature>
<feature type="transmembrane region" description="Helical" evidence="2">
    <location>
        <begin position="62"/>
        <end position="84"/>
    </location>
</feature>
<keyword evidence="2" id="KW-0812">Transmembrane</keyword>
<proteinExistence type="predicted"/>
<feature type="transmembrane region" description="Helical" evidence="2">
    <location>
        <begin position="234"/>
        <end position="252"/>
    </location>
</feature>
<dbReference type="EMBL" id="LT907978">
    <property type="protein sequence ID" value="SOB73686.1"/>
    <property type="molecule type" value="Genomic_DNA"/>
</dbReference>
<dbReference type="AlphaFoldDB" id="A0A285PX09"/>
<evidence type="ECO:0000313" key="3">
    <source>
        <dbReference type="EMBL" id="SOB73686.1"/>
    </source>
</evidence>
<feature type="region of interest" description="Disordered" evidence="1">
    <location>
        <begin position="1"/>
        <end position="31"/>
    </location>
</feature>
<gene>
    <name evidence="3" type="ORF">EHLA_3138</name>
</gene>
<feature type="compositionally biased region" description="Basic residues" evidence="1">
    <location>
        <begin position="8"/>
        <end position="20"/>
    </location>
</feature>
<dbReference type="Proteomes" id="UP000217549">
    <property type="component" value="Chromosome I"/>
</dbReference>
<name>A0A285PX09_9FIRM</name>
<accession>A0A285PX09</accession>
<keyword evidence="2" id="KW-1133">Transmembrane helix</keyword>
<protein>
    <submittedName>
        <fullName evidence="3">WD40/YVTN repeat-like-containing domain</fullName>
    </submittedName>
</protein>
<feature type="compositionally biased region" description="Low complexity" evidence="1">
    <location>
        <begin position="21"/>
        <end position="31"/>
    </location>
</feature>
<dbReference type="KEGG" id="ehl:EHLA_3138"/>
<feature type="transmembrane region" description="Helical" evidence="2">
    <location>
        <begin position="201"/>
        <end position="222"/>
    </location>
</feature>
<keyword evidence="2" id="KW-0472">Membrane</keyword>
<reference evidence="4" key="1">
    <citation type="submission" date="2017-09" db="EMBL/GenBank/DDBJ databases">
        <authorList>
            <person name="Shetty A S."/>
        </authorList>
    </citation>
    <scope>NUCLEOTIDE SEQUENCE [LARGE SCALE GENOMIC DNA]</scope>
</reference>